<evidence type="ECO:0000256" key="1">
    <source>
        <dbReference type="ARBA" id="ARBA00008754"/>
    </source>
</evidence>
<dbReference type="NCBIfam" id="NF004051">
    <property type="entry name" value="PRK05571.1"/>
    <property type="match status" value="1"/>
</dbReference>
<evidence type="ECO:0000313" key="4">
    <source>
        <dbReference type="Proteomes" id="UP000295509"/>
    </source>
</evidence>
<dbReference type="GO" id="GO:0016861">
    <property type="term" value="F:intramolecular oxidoreductase activity, interconverting aldoses and ketoses"/>
    <property type="evidence" value="ECO:0007669"/>
    <property type="project" value="UniProtKB-ARBA"/>
</dbReference>
<proteinExistence type="inferred from homology"/>
<dbReference type="EMBL" id="SORE01000036">
    <property type="protein sequence ID" value="TDY37695.1"/>
    <property type="molecule type" value="Genomic_DNA"/>
</dbReference>
<dbReference type="Proteomes" id="UP000295509">
    <property type="component" value="Unassembled WGS sequence"/>
</dbReference>
<keyword evidence="4" id="KW-1185">Reference proteome</keyword>
<dbReference type="SUPFAM" id="SSF89623">
    <property type="entry name" value="Ribose/Galactose isomerase RpiB/AlsB"/>
    <property type="match status" value="1"/>
</dbReference>
<dbReference type="Gene3D" id="3.40.1400.10">
    <property type="entry name" value="Sugar-phosphate isomerase, RpiB/LacA/LacB"/>
    <property type="match status" value="1"/>
</dbReference>
<name>A0A4R8L5U0_9BURK</name>
<keyword evidence="2 3" id="KW-0413">Isomerase</keyword>
<reference evidence="3 4" key="1">
    <citation type="submission" date="2019-03" db="EMBL/GenBank/DDBJ databases">
        <title>Genomic Encyclopedia of Type Strains, Phase III (KMG-III): the genomes of soil and plant-associated and newly described type strains.</title>
        <authorList>
            <person name="Whitman W."/>
        </authorList>
    </citation>
    <scope>NUCLEOTIDE SEQUENCE [LARGE SCALE GENOMIC DNA]</scope>
    <source>
        <strain evidence="3 4">LMG 29544</strain>
    </source>
</reference>
<accession>A0A4R8L5U0</accession>
<dbReference type="RefSeq" id="WP_134197024.1">
    <property type="nucleotide sequence ID" value="NZ_JBHLUW010000067.1"/>
</dbReference>
<dbReference type="OrthoDB" id="1778624at2"/>
<dbReference type="InterPro" id="IPR003500">
    <property type="entry name" value="RpiB_LacA_LacB"/>
</dbReference>
<evidence type="ECO:0000256" key="2">
    <source>
        <dbReference type="ARBA" id="ARBA00023235"/>
    </source>
</evidence>
<comment type="caution">
    <text evidence="3">The sequence shown here is derived from an EMBL/GenBank/DDBJ whole genome shotgun (WGS) entry which is preliminary data.</text>
</comment>
<sequence length="163" mass="17477">MKIAIGSDEAAYELKEILLAHLKERGVDVTDFGTYNAQPVIYPDIAFTVAERVVTGEYKRAVLLCGTGIGMAISANKVPGIRAAQCHDTYSAERASRSNDAQIVTIGARVVGPELAKAIVDTFLAAQFDGGRSAPKVQRIRQYETELHAKEEERAAGGDPISG</sequence>
<protein>
    <submittedName>
        <fullName evidence="3">Ribose-5-phosphate isomerase</fullName>
    </submittedName>
</protein>
<dbReference type="PANTHER" id="PTHR43732:SF1">
    <property type="entry name" value="RIBOSE 5-PHOSPHATE ISOMERASE"/>
    <property type="match status" value="1"/>
</dbReference>
<evidence type="ECO:0000313" key="3">
    <source>
        <dbReference type="EMBL" id="TDY37695.1"/>
    </source>
</evidence>
<dbReference type="InterPro" id="IPR004785">
    <property type="entry name" value="RpiB"/>
</dbReference>
<gene>
    <name evidence="3" type="ORF">BX592_1365</name>
</gene>
<dbReference type="InterPro" id="IPR036569">
    <property type="entry name" value="RpiB_LacA_LacB_sf"/>
</dbReference>
<dbReference type="Pfam" id="PF02502">
    <property type="entry name" value="LacAB_rpiB"/>
    <property type="match status" value="1"/>
</dbReference>
<organism evidence="3 4">
    <name type="scientific">Paraburkholderia rhizosphaerae</name>
    <dbReference type="NCBI Taxonomy" id="480658"/>
    <lineage>
        <taxon>Bacteria</taxon>
        <taxon>Pseudomonadati</taxon>
        <taxon>Pseudomonadota</taxon>
        <taxon>Betaproteobacteria</taxon>
        <taxon>Burkholderiales</taxon>
        <taxon>Burkholderiaceae</taxon>
        <taxon>Paraburkholderia</taxon>
    </lineage>
</organism>
<dbReference type="PIRSF" id="PIRSF005384">
    <property type="entry name" value="RpiB_LacA_B"/>
    <property type="match status" value="1"/>
</dbReference>
<dbReference type="PANTHER" id="PTHR43732">
    <property type="entry name" value="RIBOSE 5-PHOSPHATE ISOMERASE-RELATED"/>
    <property type="match status" value="1"/>
</dbReference>
<dbReference type="GO" id="GO:0005975">
    <property type="term" value="P:carbohydrate metabolic process"/>
    <property type="evidence" value="ECO:0007669"/>
    <property type="project" value="InterPro"/>
</dbReference>
<dbReference type="NCBIfam" id="TIGR01120">
    <property type="entry name" value="rpiB"/>
    <property type="match status" value="1"/>
</dbReference>
<dbReference type="InterPro" id="IPR051812">
    <property type="entry name" value="SPI_LacAB/RpiB"/>
</dbReference>
<comment type="similarity">
    <text evidence="1">Belongs to the LacAB/RpiB family.</text>
</comment>
<dbReference type="NCBIfam" id="TIGR00689">
    <property type="entry name" value="rpiB_lacA_lacB"/>
    <property type="match status" value="1"/>
</dbReference>
<dbReference type="AlphaFoldDB" id="A0A4R8L5U0"/>